<evidence type="ECO:0000313" key="2">
    <source>
        <dbReference type="Proteomes" id="UP000320799"/>
    </source>
</evidence>
<organism evidence="1 2">
    <name type="scientific">Achromobacter phage Motura</name>
    <dbReference type="NCBI Taxonomy" id="2591403"/>
    <lineage>
        <taxon>Viruses</taxon>
        <taxon>Duplodnaviria</taxon>
        <taxon>Heunggongvirae</taxon>
        <taxon>Uroviricota</taxon>
        <taxon>Caudoviricetes</taxon>
        <taxon>Moturavirus</taxon>
        <taxon>Moturavirus motura</taxon>
    </lineage>
</organism>
<evidence type="ECO:0000313" key="1">
    <source>
        <dbReference type="EMBL" id="QDH83441.1"/>
    </source>
</evidence>
<dbReference type="Proteomes" id="UP000320799">
    <property type="component" value="Segment"/>
</dbReference>
<dbReference type="RefSeq" id="YP_009903622.1">
    <property type="nucleotide sequence ID" value="NC_049849.1"/>
</dbReference>
<sequence>MTVDIKNLKAAIKGLPTEQTDVNPVESGTTVHAMKPDYERHNNPPQEQQRKSSVNIGWITGGINTAPQHNASQYLGNLTEADKAHQRLVEHLKNKQ</sequence>
<keyword evidence="2" id="KW-1185">Reference proteome</keyword>
<proteinExistence type="predicted"/>
<dbReference type="EMBL" id="MN094788">
    <property type="protein sequence ID" value="QDH83441.1"/>
    <property type="molecule type" value="Genomic_DNA"/>
</dbReference>
<protein>
    <submittedName>
        <fullName evidence="1">Uncharacterized protein</fullName>
    </submittedName>
</protein>
<dbReference type="GeneID" id="56135898"/>
<accession>A0A514CSI7</accession>
<reference evidence="1 2" key="1">
    <citation type="submission" date="2019-06" db="EMBL/GenBank/DDBJ databases">
        <authorList>
            <person name="Kincaid V.D."/>
            <person name="Fuller A."/>
            <person name="Hodges K."/>
            <person name="Bansal M."/>
            <person name="Essig J."/>
            <person name="Johnson A."/>
        </authorList>
    </citation>
    <scope>NUCLEOTIDE SEQUENCE [LARGE SCALE GENOMIC DNA]</scope>
</reference>
<dbReference type="KEGG" id="vg:56135898"/>
<name>A0A514CSI7_9CAUD</name>